<dbReference type="InterPro" id="IPR011128">
    <property type="entry name" value="G3P_DH_NAD-dep_N"/>
</dbReference>
<accession>A0ABW1SC45</accession>
<feature type="binding site" evidence="7">
    <location>
        <position position="277"/>
    </location>
    <ligand>
        <name>NADPH</name>
        <dbReference type="ChEBI" id="CHEBI:57783"/>
    </ligand>
</feature>
<reference evidence="13" key="1">
    <citation type="journal article" date="2019" name="Int. J. Syst. Evol. Microbiol.">
        <title>The Global Catalogue of Microorganisms (GCM) 10K type strain sequencing project: providing services to taxonomists for standard genome sequencing and annotation.</title>
        <authorList>
            <consortium name="The Broad Institute Genomics Platform"/>
            <consortium name="The Broad Institute Genome Sequencing Center for Infectious Disease"/>
            <person name="Wu L."/>
            <person name="Ma J."/>
        </authorList>
    </citation>
    <scope>NUCLEOTIDE SEQUENCE [LARGE SCALE GENOMIC DNA]</scope>
    <source>
        <strain evidence="13">CGMCC-1.15741</strain>
    </source>
</reference>
<dbReference type="SUPFAM" id="SSF48179">
    <property type="entry name" value="6-phosphogluconate dehydrogenase C-terminal domain-like"/>
    <property type="match status" value="1"/>
</dbReference>
<dbReference type="InterPro" id="IPR008927">
    <property type="entry name" value="6-PGluconate_DH-like_C_sf"/>
</dbReference>
<dbReference type="PIRSF" id="PIRSF000114">
    <property type="entry name" value="Glycerol-3-P_dh"/>
    <property type="match status" value="1"/>
</dbReference>
<evidence type="ECO:0000256" key="8">
    <source>
        <dbReference type="RuleBase" id="RU000437"/>
    </source>
</evidence>
<dbReference type="SUPFAM" id="SSF51735">
    <property type="entry name" value="NAD(P)-binding Rossmann-fold domains"/>
    <property type="match status" value="1"/>
</dbReference>
<dbReference type="EC" id="1.1.1.94" evidence="7"/>
<feature type="binding site" evidence="7">
    <location>
        <position position="242"/>
    </location>
    <ligand>
        <name>sn-glycerol 3-phosphate</name>
        <dbReference type="ChEBI" id="CHEBI:57597"/>
    </ligand>
</feature>
<feature type="binding site" evidence="7">
    <location>
        <position position="253"/>
    </location>
    <ligand>
        <name>sn-glycerol 3-phosphate</name>
        <dbReference type="ChEBI" id="CHEBI:57597"/>
    </ligand>
</feature>
<comment type="caution">
    <text evidence="12">The sequence shown here is derived from an EMBL/GenBank/DDBJ whole genome shotgun (WGS) entry which is preliminary data.</text>
</comment>
<evidence type="ECO:0000256" key="3">
    <source>
        <dbReference type="ARBA" id="ARBA00023002"/>
    </source>
</evidence>
<evidence type="ECO:0000313" key="12">
    <source>
        <dbReference type="EMBL" id="MFC6199261.1"/>
    </source>
</evidence>
<comment type="pathway">
    <text evidence="7">Membrane lipid metabolism; glycerophospholipid metabolism.</text>
</comment>
<name>A0ABW1SC45_9PROT</name>
<keyword evidence="7" id="KW-0521">NADP</keyword>
<evidence type="ECO:0000256" key="9">
    <source>
        <dbReference type="RuleBase" id="RU000439"/>
    </source>
</evidence>
<evidence type="ECO:0000256" key="2">
    <source>
        <dbReference type="ARBA" id="ARBA00022516"/>
    </source>
</evidence>
<feature type="binding site" evidence="7">
    <location>
        <position position="14"/>
    </location>
    <ligand>
        <name>NADPH</name>
        <dbReference type="ChEBI" id="CHEBI:57783"/>
    </ligand>
</feature>
<proteinExistence type="inferred from homology"/>
<keyword evidence="6 7" id="KW-1208">Phospholipid metabolism</keyword>
<feature type="binding site" evidence="7">
    <location>
        <position position="253"/>
    </location>
    <ligand>
        <name>NADPH</name>
        <dbReference type="ChEBI" id="CHEBI:57783"/>
    </ligand>
</feature>
<evidence type="ECO:0000259" key="10">
    <source>
        <dbReference type="Pfam" id="PF01210"/>
    </source>
</evidence>
<dbReference type="RefSeq" id="WP_377380159.1">
    <property type="nucleotide sequence ID" value="NZ_JBHSSW010000028.1"/>
</dbReference>
<organism evidence="12 13">
    <name type="scientific">Ponticaulis profundi</name>
    <dbReference type="NCBI Taxonomy" id="2665222"/>
    <lineage>
        <taxon>Bacteria</taxon>
        <taxon>Pseudomonadati</taxon>
        <taxon>Pseudomonadota</taxon>
        <taxon>Alphaproteobacteria</taxon>
        <taxon>Hyphomonadales</taxon>
        <taxon>Hyphomonadaceae</taxon>
        <taxon>Ponticaulis</taxon>
    </lineage>
</organism>
<gene>
    <name evidence="7" type="primary">gpsA</name>
    <name evidence="12" type="ORF">ACFQDM_14335</name>
</gene>
<feature type="active site" description="Proton acceptor" evidence="7">
    <location>
        <position position="189"/>
    </location>
</feature>
<sequence>MTFQKIGVLGGGAWGTALAYTAHAAGRNVKLWALESSVAEALSAGRGNPDFLPDVPLPKIDATNDLAEMADCDALLAVVPAQFARGVFEKLQDVIPADMPIALCAKGVERGSLKLMTDVVKETLPKARVAVLSGPSFAKDVALGLPTAVTLACPDRDMGEVWMQSIGRPEFRPYWSDDLIGAEIGGAVKNVLAIATGAVEGLGLGRSAHAALISRGYAEMVRLGVAMGAKADTLSGLCGLGDLVLTCSSSQSRNMSFGKALGEGKSPEEILSSRKAVTEGVATAPGIVSLAEQYDVRMPVCRTVNAVLNESMSMDEAISVLLDRPFKAEIMR</sequence>
<comment type="caution">
    <text evidence="7">Lacks conserved residue(s) required for the propagation of feature annotation.</text>
</comment>
<feature type="domain" description="Glycerol-3-phosphate dehydrogenase NAD-dependent N-terminal" evidence="10">
    <location>
        <begin position="5"/>
        <end position="157"/>
    </location>
</feature>
<dbReference type="InterPro" id="IPR006168">
    <property type="entry name" value="G3P_DH_NAD-dep"/>
</dbReference>
<keyword evidence="7" id="KW-0963">Cytoplasm</keyword>
<dbReference type="PROSITE" id="PS00957">
    <property type="entry name" value="NAD_G3PDH"/>
    <property type="match status" value="1"/>
</dbReference>
<evidence type="ECO:0000256" key="6">
    <source>
        <dbReference type="ARBA" id="ARBA00023264"/>
    </source>
</evidence>
<keyword evidence="13" id="KW-1185">Reference proteome</keyword>
<comment type="similarity">
    <text evidence="1 7 8">Belongs to the NAD-dependent glycerol-3-phosphate dehydrogenase family.</text>
</comment>
<feature type="binding site" evidence="7">
    <location>
        <position position="279"/>
    </location>
    <ligand>
        <name>NADPH</name>
        <dbReference type="ChEBI" id="CHEBI:57783"/>
    </ligand>
</feature>
<dbReference type="NCBIfam" id="NF000940">
    <property type="entry name" value="PRK00094.1-2"/>
    <property type="match status" value="1"/>
</dbReference>
<comment type="catalytic activity">
    <reaction evidence="7">
        <text>sn-glycerol 3-phosphate + NAD(+) = dihydroxyacetone phosphate + NADH + H(+)</text>
        <dbReference type="Rhea" id="RHEA:11092"/>
        <dbReference type="ChEBI" id="CHEBI:15378"/>
        <dbReference type="ChEBI" id="CHEBI:57540"/>
        <dbReference type="ChEBI" id="CHEBI:57597"/>
        <dbReference type="ChEBI" id="CHEBI:57642"/>
        <dbReference type="ChEBI" id="CHEBI:57945"/>
        <dbReference type="EC" id="1.1.1.94"/>
    </reaction>
</comment>
<feature type="binding site" evidence="7">
    <location>
        <position position="252"/>
    </location>
    <ligand>
        <name>sn-glycerol 3-phosphate</name>
        <dbReference type="ChEBI" id="CHEBI:57597"/>
    </ligand>
</feature>
<dbReference type="PRINTS" id="PR00077">
    <property type="entry name" value="GPDHDRGNASE"/>
</dbReference>
<keyword evidence="2 7" id="KW-0444">Lipid biosynthesis</keyword>
<protein>
    <recommendedName>
        <fullName evidence="7">Glycerol-3-phosphate dehydrogenase [NAD(P)+]</fullName>
        <ecNumber evidence="7">1.1.1.94</ecNumber>
    </recommendedName>
    <alternativeName>
        <fullName evidence="7">NAD(P)(+)-dependent glycerol-3-phosphate dehydrogenase</fullName>
    </alternativeName>
    <alternativeName>
        <fullName evidence="7">NAD(P)H-dependent dihydroxyacetone-phosphate reductase</fullName>
    </alternativeName>
</protein>
<dbReference type="NCBIfam" id="NF000942">
    <property type="entry name" value="PRK00094.1-4"/>
    <property type="match status" value="1"/>
</dbReference>
<keyword evidence="5 7" id="KW-0594">Phospholipid biosynthesis</keyword>
<feature type="domain" description="Glycerol-3-phosphate dehydrogenase NAD-dependent C-terminal" evidence="11">
    <location>
        <begin position="178"/>
        <end position="318"/>
    </location>
</feature>
<evidence type="ECO:0000259" key="11">
    <source>
        <dbReference type="Pfam" id="PF07479"/>
    </source>
</evidence>
<dbReference type="HAMAP" id="MF_00394">
    <property type="entry name" value="NAD_Glyc3P_dehydrog"/>
    <property type="match status" value="1"/>
</dbReference>
<dbReference type="EMBL" id="JBHSSW010000028">
    <property type="protein sequence ID" value="MFC6199261.1"/>
    <property type="molecule type" value="Genomic_DNA"/>
</dbReference>
<feature type="binding site" evidence="7">
    <location>
        <position position="136"/>
    </location>
    <ligand>
        <name>sn-glycerol 3-phosphate</name>
        <dbReference type="ChEBI" id="CHEBI:57597"/>
    </ligand>
</feature>
<dbReference type="Gene3D" id="1.10.1040.10">
    <property type="entry name" value="N-(1-d-carboxylethyl)-l-norvaline Dehydrogenase, domain 2"/>
    <property type="match status" value="1"/>
</dbReference>
<comment type="subcellular location">
    <subcellularLocation>
        <location evidence="7">Cytoplasm</location>
    </subcellularLocation>
</comment>
<feature type="binding site" evidence="7">
    <location>
        <position position="134"/>
    </location>
    <ligand>
        <name>sn-glycerol 3-phosphate</name>
        <dbReference type="ChEBI" id="CHEBI:57597"/>
    </ligand>
</feature>
<comment type="catalytic activity">
    <reaction evidence="7 9">
        <text>sn-glycerol 3-phosphate + NADP(+) = dihydroxyacetone phosphate + NADPH + H(+)</text>
        <dbReference type="Rhea" id="RHEA:11096"/>
        <dbReference type="ChEBI" id="CHEBI:15378"/>
        <dbReference type="ChEBI" id="CHEBI:57597"/>
        <dbReference type="ChEBI" id="CHEBI:57642"/>
        <dbReference type="ChEBI" id="CHEBI:57783"/>
        <dbReference type="ChEBI" id="CHEBI:58349"/>
        <dbReference type="EC" id="1.1.1.94"/>
    </reaction>
</comment>
<keyword evidence="7 8" id="KW-0520">NAD</keyword>
<evidence type="ECO:0000256" key="1">
    <source>
        <dbReference type="ARBA" id="ARBA00011009"/>
    </source>
</evidence>
<dbReference type="Proteomes" id="UP001596303">
    <property type="component" value="Unassembled WGS sequence"/>
</dbReference>
<keyword evidence="7" id="KW-0547">Nucleotide-binding</keyword>
<evidence type="ECO:0000256" key="4">
    <source>
        <dbReference type="ARBA" id="ARBA00023098"/>
    </source>
</evidence>
<feature type="binding site" evidence="7">
    <location>
        <position position="106"/>
    </location>
    <ligand>
        <name>sn-glycerol 3-phosphate</name>
        <dbReference type="ChEBI" id="CHEBI:57597"/>
    </ligand>
</feature>
<dbReference type="Gene3D" id="3.40.50.720">
    <property type="entry name" value="NAD(P)-binding Rossmann-like Domain"/>
    <property type="match status" value="1"/>
</dbReference>
<dbReference type="PANTHER" id="PTHR11728:SF1">
    <property type="entry name" value="GLYCEROL-3-PHOSPHATE DEHYDROGENASE [NAD(+)] 2, CHLOROPLASTIC"/>
    <property type="match status" value="1"/>
</dbReference>
<feature type="binding site" evidence="7">
    <location>
        <position position="106"/>
    </location>
    <ligand>
        <name>NADPH</name>
        <dbReference type="ChEBI" id="CHEBI:57783"/>
    </ligand>
</feature>
<dbReference type="InterPro" id="IPR013328">
    <property type="entry name" value="6PGD_dom2"/>
</dbReference>
<feature type="binding site" evidence="7">
    <location>
        <position position="138"/>
    </location>
    <ligand>
        <name>NADPH</name>
        <dbReference type="ChEBI" id="CHEBI:57783"/>
    </ligand>
</feature>
<dbReference type="InterPro" id="IPR006109">
    <property type="entry name" value="G3P_DH_NAD-dep_C"/>
</dbReference>
<evidence type="ECO:0000313" key="13">
    <source>
        <dbReference type="Proteomes" id="UP001596303"/>
    </source>
</evidence>
<dbReference type="GO" id="GO:0047952">
    <property type="term" value="F:glycerol-3-phosphate dehydrogenase [NAD(P)+] activity"/>
    <property type="evidence" value="ECO:0007669"/>
    <property type="project" value="UniProtKB-EC"/>
</dbReference>
<evidence type="ECO:0000256" key="5">
    <source>
        <dbReference type="ARBA" id="ARBA00023209"/>
    </source>
</evidence>
<dbReference type="InterPro" id="IPR036291">
    <property type="entry name" value="NAD(P)-bd_dom_sf"/>
</dbReference>
<comment type="function">
    <text evidence="7">Catalyzes the reduction of the glycolytic intermediate dihydroxyacetone phosphate (DHAP) to sn-glycerol 3-phosphate (G3P), the key precursor for phospholipid synthesis.</text>
</comment>
<dbReference type="Pfam" id="PF01210">
    <property type="entry name" value="NAD_Gly3P_dh_N"/>
    <property type="match status" value="1"/>
</dbReference>
<dbReference type="PANTHER" id="PTHR11728">
    <property type="entry name" value="GLYCEROL-3-PHOSPHATE DEHYDROGENASE"/>
    <property type="match status" value="1"/>
</dbReference>
<evidence type="ECO:0000256" key="7">
    <source>
        <dbReference type="HAMAP-Rule" id="MF_00394"/>
    </source>
</evidence>
<feature type="binding site" evidence="7">
    <location>
        <position position="254"/>
    </location>
    <ligand>
        <name>sn-glycerol 3-phosphate</name>
        <dbReference type="ChEBI" id="CHEBI:57597"/>
    </ligand>
</feature>
<dbReference type="Pfam" id="PF07479">
    <property type="entry name" value="NAD_Gly3P_dh_C"/>
    <property type="match status" value="1"/>
</dbReference>
<feature type="binding site" evidence="7">
    <location>
        <position position="189"/>
    </location>
    <ligand>
        <name>sn-glycerol 3-phosphate</name>
        <dbReference type="ChEBI" id="CHEBI:57597"/>
    </ligand>
</feature>
<keyword evidence="3 7" id="KW-0560">Oxidoreductase</keyword>
<keyword evidence="4 7" id="KW-0443">Lipid metabolism</keyword>